<dbReference type="PROSITE" id="PS50006">
    <property type="entry name" value="FHA_DOMAIN"/>
    <property type="match status" value="1"/>
</dbReference>
<reference evidence="4 5" key="1">
    <citation type="submission" date="2023-07" db="EMBL/GenBank/DDBJ databases">
        <title>Comparative genomics of wheat-associated soil bacteria to identify genetic determinants of phenazine resistance.</title>
        <authorList>
            <person name="Mouncey N."/>
        </authorList>
    </citation>
    <scope>NUCLEOTIDE SEQUENCE [LARGE SCALE GENOMIC DNA]</scope>
    <source>
        <strain evidence="4 5">V3I3</strain>
    </source>
</reference>
<proteinExistence type="predicted"/>
<feature type="compositionally biased region" description="Pro residues" evidence="2">
    <location>
        <begin position="184"/>
        <end position="194"/>
    </location>
</feature>
<dbReference type="CDD" id="cd00060">
    <property type="entry name" value="FHA"/>
    <property type="match status" value="1"/>
</dbReference>
<dbReference type="RefSeq" id="WP_307038676.1">
    <property type="nucleotide sequence ID" value="NZ_JAUSYY010000001.1"/>
</dbReference>
<organism evidence="4 5">
    <name type="scientific">Agromyces ramosus</name>
    <dbReference type="NCBI Taxonomy" id="33879"/>
    <lineage>
        <taxon>Bacteria</taxon>
        <taxon>Bacillati</taxon>
        <taxon>Actinomycetota</taxon>
        <taxon>Actinomycetes</taxon>
        <taxon>Micrococcales</taxon>
        <taxon>Microbacteriaceae</taxon>
        <taxon>Agromyces</taxon>
    </lineage>
</organism>
<feature type="region of interest" description="Disordered" evidence="2">
    <location>
        <begin position="262"/>
        <end position="281"/>
    </location>
</feature>
<dbReference type="Proteomes" id="UP001239083">
    <property type="component" value="Unassembled WGS sequence"/>
</dbReference>
<dbReference type="SMART" id="SM00240">
    <property type="entry name" value="FHA"/>
    <property type="match status" value="1"/>
</dbReference>
<evidence type="ECO:0000256" key="2">
    <source>
        <dbReference type="SAM" id="MobiDB-lite"/>
    </source>
</evidence>
<evidence type="ECO:0000313" key="5">
    <source>
        <dbReference type="Proteomes" id="UP001239083"/>
    </source>
</evidence>
<feature type="compositionally biased region" description="Low complexity" evidence="2">
    <location>
        <begin position="216"/>
        <end position="237"/>
    </location>
</feature>
<evidence type="ECO:0000313" key="4">
    <source>
        <dbReference type="EMBL" id="MDQ0892693.1"/>
    </source>
</evidence>
<dbReference type="Pfam" id="PF00498">
    <property type="entry name" value="FHA"/>
    <property type="match status" value="1"/>
</dbReference>
<name>A0ABU0R3P4_9MICO</name>
<evidence type="ECO:0000256" key="1">
    <source>
        <dbReference type="ARBA" id="ARBA00022553"/>
    </source>
</evidence>
<dbReference type="InterPro" id="IPR000253">
    <property type="entry name" value="FHA_dom"/>
</dbReference>
<evidence type="ECO:0000259" key="3">
    <source>
        <dbReference type="PROSITE" id="PS50006"/>
    </source>
</evidence>
<accession>A0ABU0R3P4</accession>
<keyword evidence="1" id="KW-0597">Phosphoprotein</keyword>
<dbReference type="Gene3D" id="2.60.200.20">
    <property type="match status" value="1"/>
</dbReference>
<comment type="caution">
    <text evidence="4">The sequence shown here is derived from an EMBL/GenBank/DDBJ whole genome shotgun (WGS) entry which is preliminary data.</text>
</comment>
<gene>
    <name evidence="4" type="ORF">QFZ26_000248</name>
</gene>
<keyword evidence="5" id="KW-1185">Reference proteome</keyword>
<dbReference type="EMBL" id="JAUSYY010000001">
    <property type="protein sequence ID" value="MDQ0892693.1"/>
    <property type="molecule type" value="Genomic_DNA"/>
</dbReference>
<feature type="region of interest" description="Disordered" evidence="2">
    <location>
        <begin position="180"/>
        <end position="246"/>
    </location>
</feature>
<feature type="domain" description="FHA" evidence="3">
    <location>
        <begin position="299"/>
        <end position="355"/>
    </location>
</feature>
<protein>
    <recommendedName>
        <fullName evidence="3">FHA domain-containing protein</fullName>
    </recommendedName>
</protein>
<sequence length="392" mass="39411">MATYRHDPKGSWFAAIRGGVILFVPSAASGELGALWAEFADGDPTSRVLDRLTAQGLAATPSFALVVRDREAGSARIVVRGPITVDVGDIEINGTGVSTWIERVVADAATVRVAVDAIGDAESVAGEALPVVEAVVAALAVSSGGVESVAPDEPREQAAAAAPAVGAPAARPAAVPEVRAPSAPLLPPAPPPAAPNRAPAEQTMVPAEETVASVHPTARPTAPSAPATATAQAAAPTGDADGDHDGMTVASVDIRRLREARARTAPETPANGTPAASAAASPISIRLPDGSVEPIAQEVVLGRAPSVSKVSGGRIPRLVTIGLGDPDISRSHARLALEGDTVVVTDLHSRNGTHVAQPGKAPVKLRAGEPTPVLAGTVVDFGGGWTIQVVAD</sequence>
<dbReference type="SUPFAM" id="SSF49879">
    <property type="entry name" value="SMAD/FHA domain"/>
    <property type="match status" value="1"/>
</dbReference>
<dbReference type="InterPro" id="IPR008984">
    <property type="entry name" value="SMAD_FHA_dom_sf"/>
</dbReference>